<keyword evidence="3 6" id="KW-0489">Methyltransferase</keyword>
<dbReference type="Gene3D" id="3.40.50.150">
    <property type="entry name" value="Vaccinia Virus protein VP39"/>
    <property type="match status" value="2"/>
</dbReference>
<dbReference type="InterPro" id="IPR046977">
    <property type="entry name" value="RsmC/RlmG"/>
</dbReference>
<comment type="catalytic activity">
    <reaction evidence="6">
        <text>guanosine(1835) in 23S rRNA + S-adenosyl-L-methionine = N(2)-methylguanosine(1835) in 23S rRNA + S-adenosyl-L-homocysteine + H(+)</text>
        <dbReference type="Rhea" id="RHEA:42744"/>
        <dbReference type="Rhea" id="RHEA-COMP:10217"/>
        <dbReference type="Rhea" id="RHEA-COMP:10218"/>
        <dbReference type="ChEBI" id="CHEBI:15378"/>
        <dbReference type="ChEBI" id="CHEBI:57856"/>
        <dbReference type="ChEBI" id="CHEBI:59789"/>
        <dbReference type="ChEBI" id="CHEBI:74269"/>
        <dbReference type="ChEBI" id="CHEBI:74481"/>
        <dbReference type="EC" id="2.1.1.174"/>
    </reaction>
</comment>
<dbReference type="GO" id="GO:0052916">
    <property type="term" value="F:23S rRNA (guanine(1835)-N(2))-methyltransferase activity"/>
    <property type="evidence" value="ECO:0007669"/>
    <property type="project" value="UniProtKB-EC"/>
</dbReference>
<evidence type="ECO:0000259" key="8">
    <source>
        <dbReference type="Pfam" id="PF26049"/>
    </source>
</evidence>
<dbReference type="InterPro" id="IPR029063">
    <property type="entry name" value="SAM-dependent_MTases_sf"/>
</dbReference>
<dbReference type="PANTHER" id="PTHR47816">
    <property type="entry name" value="RIBOSOMAL RNA SMALL SUBUNIT METHYLTRANSFERASE C"/>
    <property type="match status" value="1"/>
</dbReference>
<dbReference type="InterPro" id="IPR007848">
    <property type="entry name" value="Small_mtfrase_dom"/>
</dbReference>
<dbReference type="InterPro" id="IPR002052">
    <property type="entry name" value="DNA_methylase_N6_adenine_CS"/>
</dbReference>
<comment type="function">
    <text evidence="6">Specifically methylates the guanine in position 1835 (m2G1835) of 23S rRNA.</text>
</comment>
<evidence type="ECO:0000259" key="7">
    <source>
        <dbReference type="Pfam" id="PF05175"/>
    </source>
</evidence>
<accession>A0A2S6GXL4</accession>
<dbReference type="AlphaFoldDB" id="A0A2S6GXL4"/>
<dbReference type="PANTHER" id="PTHR47816:SF5">
    <property type="entry name" value="RIBOSOMAL RNA LARGE SUBUNIT METHYLTRANSFERASE G"/>
    <property type="match status" value="1"/>
</dbReference>
<dbReference type="GO" id="GO:0003676">
    <property type="term" value="F:nucleic acid binding"/>
    <property type="evidence" value="ECO:0007669"/>
    <property type="project" value="InterPro"/>
</dbReference>
<comment type="caution">
    <text evidence="9">The sequence shown here is derived from an EMBL/GenBank/DDBJ whole genome shotgun (WGS) entry which is preliminary data.</text>
</comment>
<dbReference type="InterPro" id="IPR017237">
    <property type="entry name" value="RLMG"/>
</dbReference>
<dbReference type="PROSITE" id="PS00092">
    <property type="entry name" value="N6_MTASE"/>
    <property type="match status" value="1"/>
</dbReference>
<evidence type="ECO:0000313" key="9">
    <source>
        <dbReference type="EMBL" id="PPK69959.1"/>
    </source>
</evidence>
<feature type="domain" description="Methyltransferase small" evidence="7">
    <location>
        <begin position="207"/>
        <end position="377"/>
    </location>
</feature>
<dbReference type="Pfam" id="PF26049">
    <property type="entry name" value="RLMG_N"/>
    <property type="match status" value="1"/>
</dbReference>
<dbReference type="OrthoDB" id="29650at2"/>
<feature type="domain" description="RlmG N-terminal" evidence="8">
    <location>
        <begin position="3"/>
        <end position="186"/>
    </location>
</feature>
<comment type="similarity">
    <text evidence="6">Belongs to the methyltransferase superfamily. RlmG family.</text>
</comment>
<evidence type="ECO:0000256" key="4">
    <source>
        <dbReference type="ARBA" id="ARBA00022679"/>
    </source>
</evidence>
<evidence type="ECO:0000256" key="2">
    <source>
        <dbReference type="ARBA" id="ARBA00022552"/>
    </source>
</evidence>
<evidence type="ECO:0000256" key="3">
    <source>
        <dbReference type="ARBA" id="ARBA00022603"/>
    </source>
</evidence>
<organism evidence="9 10">
    <name type="scientific">Methylobacter tundripaludum</name>
    <dbReference type="NCBI Taxonomy" id="173365"/>
    <lineage>
        <taxon>Bacteria</taxon>
        <taxon>Pseudomonadati</taxon>
        <taxon>Pseudomonadota</taxon>
        <taxon>Gammaproteobacteria</taxon>
        <taxon>Methylococcales</taxon>
        <taxon>Methylococcaceae</taxon>
        <taxon>Methylobacter</taxon>
    </lineage>
</organism>
<keyword evidence="2 6" id="KW-0698">rRNA processing</keyword>
<dbReference type="PIRSF" id="PIRSF037565">
    <property type="entry name" value="RRNA_m2G_Mtase_RsmD_prd"/>
    <property type="match status" value="1"/>
</dbReference>
<proteinExistence type="inferred from homology"/>
<evidence type="ECO:0000256" key="6">
    <source>
        <dbReference type="HAMAP-Rule" id="MF_01859"/>
    </source>
</evidence>
<dbReference type="GO" id="GO:0005737">
    <property type="term" value="C:cytoplasm"/>
    <property type="evidence" value="ECO:0007669"/>
    <property type="project" value="UniProtKB-SubCell"/>
</dbReference>
<comment type="subcellular location">
    <subcellularLocation>
        <location evidence="6">Cytoplasm</location>
    </subcellularLocation>
</comment>
<keyword evidence="5 6" id="KW-0949">S-adenosyl-L-methionine</keyword>
<dbReference type="Pfam" id="PF05175">
    <property type="entry name" value="MTS"/>
    <property type="match status" value="1"/>
</dbReference>
<sequence length="383" mass="42034">MSNHLTVAQGEFELNRLPKRPRELLRAWDAADEYLLDTVAEQLPLPDGPATSARILILNDSFGALSVALSAYRPYAMSDSYLSQQATRLNLAVNNLPEHSVSLLNSLESPEGVFDLVLIKAPKTLALLEDELIRLHPHLTPTSRVIVAGMIKTLPPSVWKLLERLVGPTTTSLAKKKARLVFASPDAELIIPPSPYPLCYRLENTELLISNHANVFSRDSLDIGTRFFLQHLPSRQDACDIIDLGCGNGLVGLIAAERCPLATVHFVDESFMAVASAKDNFQRTFGEQRQATFRVGDGLIGVESESADLILCNPPFHQQNTVGDQIAAGLFKQSKRVLRKGGELWVIGNRHLDYHSYLGRLFGAHSIIAANSKFVIVKAVSAA</sequence>
<dbReference type="InterPro" id="IPR058679">
    <property type="entry name" value="RlmG_N"/>
</dbReference>
<keyword evidence="10" id="KW-1185">Reference proteome</keyword>
<dbReference type="HAMAP" id="MF_01859">
    <property type="entry name" value="23SrRNA_methyltr_G"/>
    <property type="match status" value="1"/>
</dbReference>
<dbReference type="EC" id="2.1.1.174" evidence="6"/>
<dbReference type="RefSeq" id="WP_104424134.1">
    <property type="nucleotide sequence ID" value="NZ_PTIY01000009.1"/>
</dbReference>
<dbReference type="Proteomes" id="UP000238071">
    <property type="component" value="Unassembled WGS sequence"/>
</dbReference>
<gene>
    <name evidence="6" type="primary">rlmG</name>
    <name evidence="9" type="ORF">B0F88_10957</name>
</gene>
<dbReference type="EMBL" id="PTIY01000009">
    <property type="protein sequence ID" value="PPK69959.1"/>
    <property type="molecule type" value="Genomic_DNA"/>
</dbReference>
<keyword evidence="1 6" id="KW-0963">Cytoplasm</keyword>
<name>A0A2S6GXL4_9GAMM</name>
<dbReference type="SUPFAM" id="SSF53335">
    <property type="entry name" value="S-adenosyl-L-methionine-dependent methyltransferases"/>
    <property type="match status" value="2"/>
</dbReference>
<dbReference type="CDD" id="cd02440">
    <property type="entry name" value="AdoMet_MTases"/>
    <property type="match status" value="1"/>
</dbReference>
<reference evidence="9 10" key="1">
    <citation type="submission" date="2018-02" db="EMBL/GenBank/DDBJ databases">
        <title>Subsurface microbial communities from deep shales in Ohio and West Virginia, USA.</title>
        <authorList>
            <person name="Wrighton K."/>
        </authorList>
    </citation>
    <scope>NUCLEOTIDE SEQUENCE [LARGE SCALE GENOMIC DNA]</scope>
    <source>
        <strain evidence="9 10">OWC-G53F</strain>
    </source>
</reference>
<keyword evidence="4 6" id="KW-0808">Transferase</keyword>
<evidence type="ECO:0000256" key="5">
    <source>
        <dbReference type="ARBA" id="ARBA00022691"/>
    </source>
</evidence>
<protein>
    <recommendedName>
        <fullName evidence="6">Ribosomal RNA large subunit methyltransferase G</fullName>
        <ecNumber evidence="6">2.1.1.174</ecNumber>
    </recommendedName>
    <alternativeName>
        <fullName evidence="6">23S rRNA m2G1835 methyltransferase</fullName>
    </alternativeName>
    <alternativeName>
        <fullName evidence="6">rRNA (guanine-N(2)-)-methyltransferase RlmG</fullName>
    </alternativeName>
</protein>
<evidence type="ECO:0000256" key="1">
    <source>
        <dbReference type="ARBA" id="ARBA00022490"/>
    </source>
</evidence>
<evidence type="ECO:0000313" key="10">
    <source>
        <dbReference type="Proteomes" id="UP000238071"/>
    </source>
</evidence>